<sequence length="118" mass="13223">MTIIRKHSSERMSKINIHNGTIYFSGQVANDVTAGVKDQTQDCLTKIDALLLEAGSDRDNILSTTIFIRTMDDFALMNEAWNEWIGPHEKPARACVEANMAREQILVEICMIAAVKNL</sequence>
<dbReference type="Gene3D" id="3.30.1330.40">
    <property type="entry name" value="RutC-like"/>
    <property type="match status" value="1"/>
</dbReference>
<dbReference type="Pfam" id="PF01042">
    <property type="entry name" value="Ribonuc_L-PSP"/>
    <property type="match status" value="1"/>
</dbReference>
<dbReference type="CDD" id="cd06150">
    <property type="entry name" value="YjgF_YER057c_UK114_like_2"/>
    <property type="match status" value="1"/>
</dbReference>
<dbReference type="PANTHER" id="PTHR47328:SF1">
    <property type="entry name" value="RUTC FAMILY PROTEIN YOAB"/>
    <property type="match status" value="1"/>
</dbReference>
<name>E0Y0G7_9PROT</name>
<dbReference type="InterPro" id="IPR035709">
    <property type="entry name" value="YoaB-like"/>
</dbReference>
<organism evidence="1">
    <name type="scientific">uncultured alpha proteobacterium EB080_L06A09</name>
    <dbReference type="NCBI Taxonomy" id="710794"/>
    <lineage>
        <taxon>Bacteria</taxon>
        <taxon>Pseudomonadati</taxon>
        <taxon>Pseudomonadota</taxon>
        <taxon>Alphaproteobacteria</taxon>
        <taxon>environmental samples</taxon>
    </lineage>
</organism>
<reference evidence="1" key="1">
    <citation type="journal article" date="2011" name="Environ. Microbiol.">
        <title>Time-series analyses of Monterey Bay coastal microbial picoplankton using a 'genome proxy' microarray.</title>
        <authorList>
            <person name="Rich V.I."/>
            <person name="Pham V.D."/>
            <person name="Eppley J."/>
            <person name="Shi Y."/>
            <person name="DeLong E.F."/>
        </authorList>
    </citation>
    <scope>NUCLEOTIDE SEQUENCE</scope>
</reference>
<dbReference type="InterPro" id="IPR035959">
    <property type="entry name" value="RutC-like_sf"/>
</dbReference>
<dbReference type="PANTHER" id="PTHR47328">
    <property type="match status" value="1"/>
</dbReference>
<accession>E0Y0G7</accession>
<dbReference type="InterPro" id="IPR006175">
    <property type="entry name" value="YjgF/YER057c/UK114"/>
</dbReference>
<dbReference type="SUPFAM" id="SSF55298">
    <property type="entry name" value="YjgF-like"/>
    <property type="match status" value="1"/>
</dbReference>
<dbReference type="EMBL" id="GU474938">
    <property type="protein sequence ID" value="ADI20158.1"/>
    <property type="molecule type" value="Genomic_DNA"/>
</dbReference>
<evidence type="ECO:0000313" key="1">
    <source>
        <dbReference type="EMBL" id="ADI20158.1"/>
    </source>
</evidence>
<dbReference type="AlphaFoldDB" id="E0Y0G7"/>
<protein>
    <submittedName>
        <fullName evidence="1">Putative translation initiation inhibitor, yjgf family</fullName>
    </submittedName>
</protein>
<proteinExistence type="predicted"/>